<proteinExistence type="predicted"/>
<sequence length="147" mass="16776">MELREHYRTSVMNALGGYQLLEQQLKTYLAMYHDAVRVLTKGQLHYGYVESDLQNWPLGRLRSTFAKTNGNDQLAKDIQSLISHRDHIAHQAMTALYDQSIPDQNIRAMVEENFITIRKIQEIQGALTNEMEQVITVFKRAASGPGA</sequence>
<accession>A0ABS7THD4</accession>
<dbReference type="RefSeq" id="WP_223629810.1">
    <property type="nucleotide sequence ID" value="NZ_JAIQDJ010000013.1"/>
</dbReference>
<evidence type="ECO:0008006" key="3">
    <source>
        <dbReference type="Google" id="ProtNLM"/>
    </source>
</evidence>
<reference evidence="1" key="1">
    <citation type="submission" date="2021-09" db="EMBL/GenBank/DDBJ databases">
        <authorList>
            <person name="Wu T."/>
            <person name="Guo S.Z."/>
        </authorList>
    </citation>
    <scope>NUCLEOTIDE SEQUENCE</scope>
    <source>
        <strain evidence="1">RSS-23</strain>
    </source>
</reference>
<evidence type="ECO:0000313" key="1">
    <source>
        <dbReference type="EMBL" id="MBZ4187141.1"/>
    </source>
</evidence>
<gene>
    <name evidence="1" type="ORF">K7B09_12500</name>
</gene>
<evidence type="ECO:0000313" key="2">
    <source>
        <dbReference type="Proteomes" id="UP001430290"/>
    </source>
</evidence>
<keyword evidence="2" id="KW-1185">Reference proteome</keyword>
<dbReference type="EMBL" id="JAIQDJ010000013">
    <property type="protein sequence ID" value="MBZ4187141.1"/>
    <property type="molecule type" value="Genomic_DNA"/>
</dbReference>
<comment type="caution">
    <text evidence="1">The sequence shown here is derived from an EMBL/GenBank/DDBJ whole genome shotgun (WGS) entry which is preliminary data.</text>
</comment>
<name>A0ABS7THD4_9GAMM</name>
<dbReference type="Proteomes" id="UP001430290">
    <property type="component" value="Unassembled WGS sequence"/>
</dbReference>
<organism evidence="1 2">
    <name type="scientific">Thermomonas beijingensis</name>
    <dbReference type="NCBI Taxonomy" id="2872701"/>
    <lineage>
        <taxon>Bacteria</taxon>
        <taxon>Pseudomonadati</taxon>
        <taxon>Pseudomonadota</taxon>
        <taxon>Gammaproteobacteria</taxon>
        <taxon>Lysobacterales</taxon>
        <taxon>Lysobacteraceae</taxon>
        <taxon>Thermomonas</taxon>
    </lineage>
</organism>
<protein>
    <recommendedName>
        <fullName evidence="3">DUF2383 domain-containing protein</fullName>
    </recommendedName>
</protein>